<dbReference type="CDD" id="cd09597">
    <property type="entry name" value="M4_TLP"/>
    <property type="match status" value="1"/>
</dbReference>
<dbReference type="GO" id="GO:0046872">
    <property type="term" value="F:metal ion binding"/>
    <property type="evidence" value="ECO:0007669"/>
    <property type="project" value="UniProtKB-UniRule"/>
</dbReference>
<feature type="domain" description="Peptidase M4 C-terminal" evidence="10">
    <location>
        <begin position="195"/>
        <end position="360"/>
    </location>
</feature>
<evidence type="ECO:0000256" key="4">
    <source>
        <dbReference type="ARBA" id="ARBA00022801"/>
    </source>
</evidence>
<dbReference type="InterPro" id="IPR027268">
    <property type="entry name" value="Peptidase_M4/M1_CTD_sf"/>
</dbReference>
<dbReference type="Proteomes" id="UP000013167">
    <property type="component" value="Unassembled WGS sequence"/>
</dbReference>
<keyword evidence="13" id="KW-1185">Reference proteome</keyword>
<feature type="active site" description="Proton donor" evidence="7">
    <location>
        <position position="286"/>
    </location>
</feature>
<dbReference type="InterPro" id="IPR001570">
    <property type="entry name" value="Peptidase_M4_C_domain"/>
</dbReference>
<dbReference type="GO" id="GO:0004222">
    <property type="term" value="F:metalloendopeptidase activity"/>
    <property type="evidence" value="ECO:0007669"/>
    <property type="project" value="UniProtKB-UniRule"/>
</dbReference>
<feature type="active site" evidence="7">
    <location>
        <position position="185"/>
    </location>
</feature>
<evidence type="ECO:0000259" key="11">
    <source>
        <dbReference type="Pfam" id="PF16485"/>
    </source>
</evidence>
<dbReference type="Gene3D" id="3.10.170.10">
    <property type="match status" value="1"/>
</dbReference>
<comment type="subcellular location">
    <subcellularLocation>
        <location evidence="8">Secreted</location>
    </subcellularLocation>
</comment>
<dbReference type="HOGENOM" id="CLU_008590_0_0_11"/>
<dbReference type="PRINTS" id="PR00730">
    <property type="entry name" value="THERMOLYSIN"/>
</dbReference>
<evidence type="ECO:0000256" key="8">
    <source>
        <dbReference type="RuleBase" id="RU366073"/>
    </source>
</evidence>
<organism evidence="12 13">
    <name type="scientific">Phycicoccus elongatus Lp2</name>
    <dbReference type="NCBI Taxonomy" id="1193181"/>
    <lineage>
        <taxon>Bacteria</taxon>
        <taxon>Bacillati</taxon>
        <taxon>Actinomycetota</taxon>
        <taxon>Actinomycetes</taxon>
        <taxon>Micrococcales</taxon>
        <taxon>Intrasporangiaceae</taxon>
        <taxon>Phycicoccus</taxon>
    </lineage>
</organism>
<dbReference type="AlphaFoldDB" id="N0DXQ5"/>
<gene>
    <name evidence="12" type="ORF">BN10_1250006</name>
</gene>
<keyword evidence="2 8" id="KW-0645">Protease</keyword>
<dbReference type="GO" id="GO:0006508">
    <property type="term" value="P:proteolysis"/>
    <property type="evidence" value="ECO:0007669"/>
    <property type="project" value="UniProtKB-KW"/>
</dbReference>
<evidence type="ECO:0000313" key="12">
    <source>
        <dbReference type="EMBL" id="CCH68928.1"/>
    </source>
</evidence>
<dbReference type="InterPro" id="IPR023612">
    <property type="entry name" value="Peptidase_M4"/>
</dbReference>
<accession>N0DXQ5</accession>
<evidence type="ECO:0000259" key="9">
    <source>
        <dbReference type="Pfam" id="PF01447"/>
    </source>
</evidence>
<dbReference type="RefSeq" id="WP_010851782.1">
    <property type="nucleotide sequence ID" value="NZ_HF570956.1"/>
</dbReference>
<reference evidence="12 13" key="1">
    <citation type="journal article" date="2013" name="ISME J.">
        <title>A metabolic model for members of the genus Tetrasphaera involved in enhanced biological phosphorus removal.</title>
        <authorList>
            <person name="Kristiansen R."/>
            <person name="Nguyen H.T.T."/>
            <person name="Saunders A.M."/>
            <person name="Nielsen J.L."/>
            <person name="Wimmer R."/>
            <person name="Le V.Q."/>
            <person name="McIlroy S.J."/>
            <person name="Petrovski S."/>
            <person name="Seviour R.J."/>
            <person name="Calteau A."/>
            <person name="Nielsen K.L."/>
            <person name="Nielsen P.H."/>
        </authorList>
    </citation>
    <scope>NUCLEOTIDE SEQUENCE [LARGE SCALE GENOMIC DNA]</scope>
    <source>
        <strain evidence="12 13">Lp2</strain>
    </source>
</reference>
<proteinExistence type="inferred from homology"/>
<dbReference type="MEROPS" id="M04.025"/>
<protein>
    <recommendedName>
        <fullName evidence="8">Neutral metalloproteinase</fullName>
        <ecNumber evidence="8">3.4.24.-</ecNumber>
    </recommendedName>
</protein>
<keyword evidence="3" id="KW-0479">Metal-binding</keyword>
<evidence type="ECO:0000256" key="3">
    <source>
        <dbReference type="ARBA" id="ARBA00022723"/>
    </source>
</evidence>
<comment type="similarity">
    <text evidence="1 8">Belongs to the peptidase M4 family.</text>
</comment>
<sequence>MPRSSLPLPAHHPWCAIIPPYVLEALSQSGDPEVERRARATLQHDEAMRADRRTDPSVRIGEPTLTAVEQHAAAPRSTEAPSRAIHDCATSRTLPGTLVRAEGEKPTKDAAANEAYDGLGDTWTLFKEAFDRNSLDDRGLAMVASVHYGTGYDNAFWNGSQMVFGDGDGEIFLGFTRSIDVIGHELAHGVTQYTAGLNYEGQSGALNESISDVFGSLVKQHAADQSAAAADWLIGADLLAPGVKGRALRDMHHPGTAYDDPRLGKDPQPAHMDDFVETTADNGGVHINSGIPNRAFVLAALELGGNAWESVGQVWYDVLTGDIKADCDFATFAALTIAAAKAVDAETHTAVSNAWQGVGVDPAKARTPRARKRPTRTGAPNKNAKVVVRRTGGLAGQVLQREVLLRELPTDDCEQWQALVATRALERASLEQTRTHPDAFTYEVDVPSRGVQVAIPEVGLSDDQRTLMDRTLLPPRE</sequence>
<dbReference type="PANTHER" id="PTHR43579:SF1">
    <property type="entry name" value="NEUTRAL METALLOPROTEINASE"/>
    <property type="match status" value="1"/>
</dbReference>
<dbReference type="InterPro" id="IPR049457">
    <property type="entry name" value="Emfourin"/>
</dbReference>
<feature type="domain" description="Peptidase M4" evidence="9">
    <location>
        <begin position="93"/>
        <end position="192"/>
    </location>
</feature>
<evidence type="ECO:0000256" key="6">
    <source>
        <dbReference type="ARBA" id="ARBA00023049"/>
    </source>
</evidence>
<dbReference type="EMBL" id="CAIZ01000030">
    <property type="protein sequence ID" value="CCH68928.1"/>
    <property type="molecule type" value="Genomic_DNA"/>
</dbReference>
<comment type="function">
    <text evidence="8">Extracellular zinc metalloprotease.</text>
</comment>
<dbReference type="EC" id="3.4.24.-" evidence="8"/>
<dbReference type="Pfam" id="PF16485">
    <property type="entry name" value="PLN_propep"/>
    <property type="match status" value="1"/>
</dbReference>
<name>N0DXQ5_9MICO</name>
<keyword evidence="4 8" id="KW-0378">Hydrolase</keyword>
<keyword evidence="5 8" id="KW-0862">Zinc</keyword>
<evidence type="ECO:0000259" key="10">
    <source>
        <dbReference type="Pfam" id="PF02868"/>
    </source>
</evidence>
<dbReference type="InterPro" id="IPR052759">
    <property type="entry name" value="Metalloprotease_M4"/>
</dbReference>
<evidence type="ECO:0000256" key="5">
    <source>
        <dbReference type="ARBA" id="ARBA00022833"/>
    </source>
</evidence>
<dbReference type="eggNOG" id="COG3227">
    <property type="taxonomic scope" value="Bacteria"/>
</dbReference>
<evidence type="ECO:0000256" key="7">
    <source>
        <dbReference type="PIRSR" id="PIRSR623612-1"/>
    </source>
</evidence>
<keyword evidence="6 8" id="KW-0482">Metalloprotease</keyword>
<dbReference type="GO" id="GO:0005576">
    <property type="term" value="C:extracellular region"/>
    <property type="evidence" value="ECO:0007669"/>
    <property type="project" value="UniProtKB-SubCell"/>
</dbReference>
<dbReference type="SUPFAM" id="SSF55486">
    <property type="entry name" value="Metalloproteases ('zincins'), catalytic domain"/>
    <property type="match status" value="1"/>
</dbReference>
<keyword evidence="8" id="KW-0964">Secreted</keyword>
<feature type="domain" description="Protealysin N-terminal propeptide" evidence="11">
    <location>
        <begin position="16"/>
        <end position="51"/>
    </location>
</feature>
<dbReference type="InterPro" id="IPR013856">
    <property type="entry name" value="Peptidase_M4_domain"/>
</dbReference>
<dbReference type="Gene3D" id="1.10.390.10">
    <property type="entry name" value="Neutral Protease Domain 2"/>
    <property type="match status" value="1"/>
</dbReference>
<comment type="cofactor">
    <cofactor evidence="8">
        <name>Zn(2+)</name>
        <dbReference type="ChEBI" id="CHEBI:29105"/>
    </cofactor>
</comment>
<dbReference type="Pfam" id="PF01447">
    <property type="entry name" value="Peptidase_M4"/>
    <property type="match status" value="1"/>
</dbReference>
<dbReference type="Pfam" id="PF20242">
    <property type="entry name" value="Emfourin"/>
    <property type="match status" value="1"/>
</dbReference>
<comment type="caution">
    <text evidence="12">The sequence shown here is derived from an EMBL/GenBank/DDBJ whole genome shotgun (WGS) entry which is preliminary data.</text>
</comment>
<dbReference type="InterPro" id="IPR032475">
    <property type="entry name" value="Protealysin_N_PP"/>
</dbReference>
<dbReference type="OrthoDB" id="291295at2"/>
<dbReference type="PANTHER" id="PTHR43579">
    <property type="match status" value="1"/>
</dbReference>
<evidence type="ECO:0000313" key="13">
    <source>
        <dbReference type="Proteomes" id="UP000013167"/>
    </source>
</evidence>
<dbReference type="STRING" id="1193181.BN10_1250006"/>
<dbReference type="Pfam" id="PF02868">
    <property type="entry name" value="Peptidase_M4_C"/>
    <property type="match status" value="1"/>
</dbReference>
<evidence type="ECO:0000256" key="1">
    <source>
        <dbReference type="ARBA" id="ARBA00009388"/>
    </source>
</evidence>
<evidence type="ECO:0000256" key="2">
    <source>
        <dbReference type="ARBA" id="ARBA00022670"/>
    </source>
</evidence>